<dbReference type="EMBL" id="BGPR01000950">
    <property type="protein sequence ID" value="GBM41039.1"/>
    <property type="molecule type" value="Genomic_DNA"/>
</dbReference>
<name>A0A4Y2FL05_ARAVE</name>
<proteinExistence type="predicted"/>
<dbReference type="AlphaFoldDB" id="A0A4Y2FL05"/>
<accession>A0A4Y2FL05</accession>
<dbReference type="Proteomes" id="UP000499080">
    <property type="component" value="Unassembled WGS sequence"/>
</dbReference>
<protein>
    <submittedName>
        <fullName evidence="1">Uncharacterized protein</fullName>
    </submittedName>
</protein>
<reference evidence="1 2" key="1">
    <citation type="journal article" date="2019" name="Sci. Rep.">
        <title>Orb-weaving spider Araneus ventricosus genome elucidates the spidroin gene catalogue.</title>
        <authorList>
            <person name="Kono N."/>
            <person name="Nakamura H."/>
            <person name="Ohtoshi R."/>
            <person name="Moran D.A.P."/>
            <person name="Shinohara A."/>
            <person name="Yoshida Y."/>
            <person name="Fujiwara M."/>
            <person name="Mori M."/>
            <person name="Tomita M."/>
            <person name="Arakawa K."/>
        </authorList>
    </citation>
    <scope>NUCLEOTIDE SEQUENCE [LARGE SCALE GENOMIC DNA]</scope>
</reference>
<evidence type="ECO:0000313" key="1">
    <source>
        <dbReference type="EMBL" id="GBM41039.1"/>
    </source>
</evidence>
<gene>
    <name evidence="1" type="ORF">AVEN_180946_1</name>
</gene>
<sequence>MFRTRITEGENRSTMGKISSGIQPTNITYYVLRISLCKHCKFVLAFFIESASGELKETVEKTQTRIIGPPTTLINEAIFLSYQPSNEGKLLKPSVLGVKAKPVDHPEPPGKVLEV</sequence>
<evidence type="ECO:0000313" key="2">
    <source>
        <dbReference type="Proteomes" id="UP000499080"/>
    </source>
</evidence>
<comment type="caution">
    <text evidence="1">The sequence shown here is derived from an EMBL/GenBank/DDBJ whole genome shotgun (WGS) entry which is preliminary data.</text>
</comment>
<organism evidence="1 2">
    <name type="scientific">Araneus ventricosus</name>
    <name type="common">Orbweaver spider</name>
    <name type="synonym">Epeira ventricosa</name>
    <dbReference type="NCBI Taxonomy" id="182803"/>
    <lineage>
        <taxon>Eukaryota</taxon>
        <taxon>Metazoa</taxon>
        <taxon>Ecdysozoa</taxon>
        <taxon>Arthropoda</taxon>
        <taxon>Chelicerata</taxon>
        <taxon>Arachnida</taxon>
        <taxon>Araneae</taxon>
        <taxon>Araneomorphae</taxon>
        <taxon>Entelegynae</taxon>
        <taxon>Araneoidea</taxon>
        <taxon>Araneidae</taxon>
        <taxon>Araneus</taxon>
    </lineage>
</organism>
<keyword evidence="2" id="KW-1185">Reference proteome</keyword>